<keyword evidence="1" id="KW-1133">Transmembrane helix</keyword>
<evidence type="ECO:0000313" key="3">
    <source>
        <dbReference type="Proteomes" id="UP000190023"/>
    </source>
</evidence>
<evidence type="ECO:0000256" key="1">
    <source>
        <dbReference type="SAM" id="Phobius"/>
    </source>
</evidence>
<feature type="transmembrane region" description="Helical" evidence="1">
    <location>
        <begin position="12"/>
        <end position="28"/>
    </location>
</feature>
<name>A0A1T0B6U0_9PAST</name>
<evidence type="ECO:0008006" key="4">
    <source>
        <dbReference type="Google" id="ProtNLM"/>
    </source>
</evidence>
<protein>
    <recommendedName>
        <fullName evidence="4">DUF2730 domain-containing protein</fullName>
    </recommendedName>
</protein>
<organism evidence="2 3">
    <name type="scientific">[Haemophilus] felis</name>
    <dbReference type="NCBI Taxonomy" id="123822"/>
    <lineage>
        <taxon>Bacteria</taxon>
        <taxon>Pseudomonadati</taxon>
        <taxon>Pseudomonadota</taxon>
        <taxon>Gammaproteobacteria</taxon>
        <taxon>Pasteurellales</taxon>
        <taxon>Pasteurellaceae</taxon>
    </lineage>
</organism>
<dbReference type="Pfam" id="PF10805">
    <property type="entry name" value="DUF2730"/>
    <property type="match status" value="1"/>
</dbReference>
<dbReference type="AlphaFoldDB" id="A0A1T0B6U0"/>
<dbReference type="STRING" id="123822.B0188_03520"/>
<sequence>MMEILTILKAHWGIILTLAGLLASVFWLKMDSRYVKKSDFATLREEFGKTNHRVDEIENQLLHLPSAKDVTDLRIAVVEMKGETQALRTEVKGLSHQVQLLIEKEVSKK</sequence>
<keyword evidence="1" id="KW-0812">Transmembrane</keyword>
<dbReference type="OrthoDB" id="5683833at2"/>
<gene>
    <name evidence="2" type="ORF">B0188_03520</name>
</gene>
<keyword evidence="1" id="KW-0472">Membrane</keyword>
<reference evidence="2 3" key="1">
    <citation type="submission" date="2017-02" db="EMBL/GenBank/DDBJ databases">
        <title>Draft genome sequence of Haemophilus felis CCUG 31170 type strain.</title>
        <authorList>
            <person name="Engstrom-Jakobsson H."/>
            <person name="Salva-Serra F."/>
            <person name="Thorell K."/>
            <person name="Gonzales-Siles L."/>
            <person name="Karlsson R."/>
            <person name="Boulund F."/>
            <person name="Engstrand L."/>
            <person name="Kristiansson E."/>
            <person name="Moore E."/>
        </authorList>
    </citation>
    <scope>NUCLEOTIDE SEQUENCE [LARGE SCALE GENOMIC DNA]</scope>
    <source>
        <strain evidence="2 3">CCUG 31170</strain>
    </source>
</reference>
<comment type="caution">
    <text evidence="2">The sequence shown here is derived from an EMBL/GenBank/DDBJ whole genome shotgun (WGS) entry which is preliminary data.</text>
</comment>
<keyword evidence="3" id="KW-1185">Reference proteome</keyword>
<accession>A0A1T0B6U0</accession>
<dbReference type="EMBL" id="MUYB01000012">
    <property type="protein sequence ID" value="OOS05857.1"/>
    <property type="molecule type" value="Genomic_DNA"/>
</dbReference>
<proteinExistence type="predicted"/>
<evidence type="ECO:0000313" key="2">
    <source>
        <dbReference type="EMBL" id="OOS05857.1"/>
    </source>
</evidence>
<dbReference type="InterPro" id="IPR020269">
    <property type="entry name" value="Phage_Mu_Releasin"/>
</dbReference>
<dbReference type="Proteomes" id="UP000190023">
    <property type="component" value="Unassembled WGS sequence"/>
</dbReference>